<gene>
    <name evidence="3" type="ORF">SAMN05421721_104149</name>
</gene>
<keyword evidence="3" id="KW-0238">DNA-binding</keyword>
<reference evidence="3 4" key="1">
    <citation type="submission" date="2016-10" db="EMBL/GenBank/DDBJ databases">
        <authorList>
            <person name="de Groot N.N."/>
        </authorList>
    </citation>
    <scope>NUCLEOTIDE SEQUENCE [LARGE SCALE GENOMIC DNA]</scope>
    <source>
        <strain evidence="3 4">DSM 4180</strain>
    </source>
</reference>
<dbReference type="EMBL" id="FOUO01000004">
    <property type="protein sequence ID" value="SFM39328.1"/>
    <property type="molecule type" value="Genomic_DNA"/>
</dbReference>
<dbReference type="InterPro" id="IPR013324">
    <property type="entry name" value="RNA_pol_sigma_r3/r4-like"/>
</dbReference>
<name>A0A1I4QGX9_ECTMO</name>
<dbReference type="SUPFAM" id="SSF88659">
    <property type="entry name" value="Sigma3 and sigma4 domains of RNA polymerase sigma factors"/>
    <property type="match status" value="1"/>
</dbReference>
<dbReference type="InterPro" id="IPR002852">
    <property type="entry name" value="UPF0251"/>
</dbReference>
<comment type="similarity">
    <text evidence="1 2">Belongs to the UPF0251 family.</text>
</comment>
<evidence type="ECO:0000313" key="3">
    <source>
        <dbReference type="EMBL" id="SFM39328.1"/>
    </source>
</evidence>
<dbReference type="Pfam" id="PF02001">
    <property type="entry name" value="DUF134"/>
    <property type="match status" value="1"/>
</dbReference>
<dbReference type="HAMAP" id="MF_00674">
    <property type="entry name" value="UPF0251"/>
    <property type="match status" value="1"/>
</dbReference>
<accession>A0A1I4QGX9</accession>
<evidence type="ECO:0000256" key="1">
    <source>
        <dbReference type="ARBA" id="ARBA00009350"/>
    </source>
</evidence>
<dbReference type="Proteomes" id="UP000199556">
    <property type="component" value="Unassembled WGS sequence"/>
</dbReference>
<dbReference type="RefSeq" id="WP_090484050.1">
    <property type="nucleotide sequence ID" value="NZ_FOUO01000004.1"/>
</dbReference>
<evidence type="ECO:0000256" key="2">
    <source>
        <dbReference type="HAMAP-Rule" id="MF_00674"/>
    </source>
</evidence>
<keyword evidence="4" id="KW-1185">Reference proteome</keyword>
<sequence length="126" mass="13906">MPRPRGPRRIVCHPHCTYFKPAGVPLRDLEESVLQMEEVEAIRLADLEGQYHEDAARSMGVSRSTFSRTLVSARRKMAMAILQGRAIRIETGMADHVAEAALEAAALEGMLCPHCARPLKGILEDA</sequence>
<dbReference type="PANTHER" id="PTHR37478">
    <property type="match status" value="1"/>
</dbReference>
<dbReference type="STRING" id="195064.SAMN05421721_104149"/>
<evidence type="ECO:0000313" key="4">
    <source>
        <dbReference type="Proteomes" id="UP000199556"/>
    </source>
</evidence>
<dbReference type="PANTHER" id="PTHR37478:SF2">
    <property type="entry name" value="UPF0251 PROTEIN TK0562"/>
    <property type="match status" value="1"/>
</dbReference>
<dbReference type="GO" id="GO:0003677">
    <property type="term" value="F:DNA binding"/>
    <property type="evidence" value="ECO:0007669"/>
    <property type="project" value="UniProtKB-KW"/>
</dbReference>
<dbReference type="AlphaFoldDB" id="A0A1I4QGX9"/>
<dbReference type="OrthoDB" id="280278at2"/>
<proteinExistence type="inferred from homology"/>
<organism evidence="3 4">
    <name type="scientific">Ectothiorhodospira mobilis</name>
    <dbReference type="NCBI Taxonomy" id="195064"/>
    <lineage>
        <taxon>Bacteria</taxon>
        <taxon>Pseudomonadati</taxon>
        <taxon>Pseudomonadota</taxon>
        <taxon>Gammaproteobacteria</taxon>
        <taxon>Chromatiales</taxon>
        <taxon>Ectothiorhodospiraceae</taxon>
        <taxon>Ectothiorhodospira</taxon>
    </lineage>
</organism>
<protein>
    <recommendedName>
        <fullName evidence="2">UPF0251 protein SAMN05421721_104149</fullName>
    </recommendedName>
</protein>